<evidence type="ECO:0000259" key="2">
    <source>
        <dbReference type="Pfam" id="PF06890"/>
    </source>
</evidence>
<feature type="compositionally biased region" description="Polar residues" evidence="1">
    <location>
        <begin position="153"/>
        <end position="166"/>
    </location>
</feature>
<dbReference type="Proteomes" id="UP000074914">
    <property type="component" value="Chromosome"/>
</dbReference>
<dbReference type="RefSeq" id="WP_082806987.1">
    <property type="nucleotide sequence ID" value="NZ_CP013236.1"/>
</dbReference>
<accession>A0ABM5Z3N0</accession>
<evidence type="ECO:0000313" key="4">
    <source>
        <dbReference type="Proteomes" id="UP000074914"/>
    </source>
</evidence>
<evidence type="ECO:0000256" key="1">
    <source>
        <dbReference type="SAM" id="MobiDB-lite"/>
    </source>
</evidence>
<feature type="compositionally biased region" description="Basic and acidic residues" evidence="1">
    <location>
        <begin position="140"/>
        <end position="152"/>
    </location>
</feature>
<dbReference type="EMBL" id="CP013236">
    <property type="protein sequence ID" value="AMP13683.1"/>
    <property type="molecule type" value="Genomic_DNA"/>
</dbReference>
<keyword evidence="4" id="KW-1185">Reference proteome</keyword>
<dbReference type="InterPro" id="IPR053861">
    <property type="entry name" value="Phage_Mu_Gp45_N"/>
</dbReference>
<reference evidence="3 4" key="1">
    <citation type="submission" date="2015-11" db="EMBL/GenBank/DDBJ databases">
        <title>Exploring the genomic traits of fungus-feeding bacterial genus Collimonas.</title>
        <authorList>
            <person name="Song C."/>
            <person name="Schmidt R."/>
            <person name="de Jager V."/>
            <person name="Krzyzanowska D."/>
            <person name="Jongedijk E."/>
            <person name="Cankar K."/>
            <person name="Beekwilder J."/>
            <person name="van Veen A."/>
            <person name="de Boer W."/>
            <person name="van Veen J.A."/>
            <person name="Garbeva P."/>
        </authorList>
    </citation>
    <scope>NUCLEOTIDE SEQUENCE [LARGE SCALE GENOMIC DNA]</scope>
    <source>
        <strain evidence="3 4">Ter291</strain>
    </source>
</reference>
<feature type="region of interest" description="Disordered" evidence="1">
    <location>
        <begin position="138"/>
        <end position="166"/>
    </location>
</feature>
<dbReference type="NCBIfam" id="TIGR01644">
    <property type="entry name" value="phage_P2_V"/>
    <property type="match status" value="1"/>
</dbReference>
<sequence>MEWQRKIRMLAGRAVLSLMSDAFTAQVKVLDGEVRDEAEVFQQYGFRSQPQPGAEGILLALGGNRDHTVILCLDDRRYTVTLVSGECAMYDDLGKYVVLKRDGSILVKAKTKVRMEVPLLEVTGEIKDRCDSGGFSMADMRGKHNDHDHKENNVTGGNTNKPNQVF</sequence>
<name>A0ABM5Z3N0_9BURK</name>
<dbReference type="Pfam" id="PF06890">
    <property type="entry name" value="Phage_Mu_Gp45"/>
    <property type="match status" value="1"/>
</dbReference>
<organism evidence="3 4">
    <name type="scientific">Collimonas pratensis</name>
    <dbReference type="NCBI Taxonomy" id="279113"/>
    <lineage>
        <taxon>Bacteria</taxon>
        <taxon>Pseudomonadati</taxon>
        <taxon>Pseudomonadota</taxon>
        <taxon>Betaproteobacteria</taxon>
        <taxon>Burkholderiales</taxon>
        <taxon>Oxalobacteraceae</taxon>
        <taxon>Collimonas</taxon>
    </lineage>
</organism>
<proteinExistence type="predicted"/>
<feature type="domain" description="Bacteriophage Mu Gp45 N-terminal" evidence="2">
    <location>
        <begin position="13"/>
        <end position="77"/>
    </location>
</feature>
<evidence type="ECO:0000313" key="3">
    <source>
        <dbReference type="EMBL" id="AMP13683.1"/>
    </source>
</evidence>
<gene>
    <name evidence="3" type="ORF">CPter291_1409</name>
</gene>
<protein>
    <submittedName>
        <fullName evidence="3">Phage baseplate assembly V family protein</fullName>
    </submittedName>
</protein>
<dbReference type="InterPro" id="IPR013046">
    <property type="entry name" value="GpV/Gp45"/>
</dbReference>